<evidence type="ECO:0000256" key="1">
    <source>
        <dbReference type="ARBA" id="ARBA00004370"/>
    </source>
</evidence>
<evidence type="ECO:0000256" key="3">
    <source>
        <dbReference type="ARBA" id="ARBA00022692"/>
    </source>
</evidence>
<feature type="signal peptide" evidence="9">
    <location>
        <begin position="1"/>
        <end position="25"/>
    </location>
</feature>
<keyword evidence="6" id="KW-0472">Membrane</keyword>
<keyword evidence="3" id="KW-0812">Transmembrane</keyword>
<dbReference type="PROSITE" id="PS51779">
    <property type="entry name" value="POTRA"/>
    <property type="match status" value="3"/>
</dbReference>
<evidence type="ECO:0000256" key="9">
    <source>
        <dbReference type="SAM" id="SignalP"/>
    </source>
</evidence>
<evidence type="ECO:0000256" key="4">
    <source>
        <dbReference type="ARBA" id="ARBA00022729"/>
    </source>
</evidence>
<dbReference type="InterPro" id="IPR023707">
    <property type="entry name" value="OM_assembly_BamA"/>
</dbReference>
<dbReference type="InterPro" id="IPR034746">
    <property type="entry name" value="POTRA"/>
</dbReference>
<dbReference type="Pfam" id="PF01103">
    <property type="entry name" value="Omp85"/>
    <property type="match status" value="1"/>
</dbReference>
<evidence type="ECO:0000256" key="7">
    <source>
        <dbReference type="ARBA" id="ARBA00023237"/>
    </source>
</evidence>
<keyword evidence="5" id="KW-0677">Repeat</keyword>
<comment type="caution">
    <text evidence="11">The sequence shown here is derived from an EMBL/GenBank/DDBJ whole genome shotgun (WGS) entry which is preliminary data.</text>
</comment>
<dbReference type="Gene3D" id="2.40.160.50">
    <property type="entry name" value="membrane protein fhac: a member of the omp85/tpsb transporter family"/>
    <property type="match status" value="1"/>
</dbReference>
<dbReference type="InterPro" id="IPR000184">
    <property type="entry name" value="Bac_surfAg_D15"/>
</dbReference>
<comment type="subcellular location">
    <subcellularLocation>
        <location evidence="1">Membrane</location>
    </subcellularLocation>
</comment>
<keyword evidence="2" id="KW-1134">Transmembrane beta strand</keyword>
<evidence type="ECO:0000313" key="12">
    <source>
        <dbReference type="Proteomes" id="UP001476282"/>
    </source>
</evidence>
<evidence type="ECO:0000256" key="5">
    <source>
        <dbReference type="ARBA" id="ARBA00022737"/>
    </source>
</evidence>
<dbReference type="InterPro" id="IPR010827">
    <property type="entry name" value="BamA/TamA_POTRA"/>
</dbReference>
<dbReference type="Proteomes" id="UP001476282">
    <property type="component" value="Unassembled WGS sequence"/>
</dbReference>
<keyword evidence="7" id="KW-0998">Cell outer membrane</keyword>
<dbReference type="PANTHER" id="PTHR12815:SF47">
    <property type="entry name" value="TRANSLOCATION AND ASSEMBLY MODULE SUBUNIT TAMA"/>
    <property type="match status" value="1"/>
</dbReference>
<evidence type="ECO:0000256" key="2">
    <source>
        <dbReference type="ARBA" id="ARBA00022452"/>
    </source>
</evidence>
<dbReference type="PANTHER" id="PTHR12815">
    <property type="entry name" value="SORTING AND ASSEMBLY MACHINERY SAMM50 PROTEIN FAMILY MEMBER"/>
    <property type="match status" value="1"/>
</dbReference>
<dbReference type="InterPro" id="IPR039910">
    <property type="entry name" value="D15-like"/>
</dbReference>
<keyword evidence="4 9" id="KW-0732">Signal</keyword>
<dbReference type="Pfam" id="PF07244">
    <property type="entry name" value="POTRA"/>
    <property type="match status" value="5"/>
</dbReference>
<feature type="domain" description="POTRA" evidence="10">
    <location>
        <begin position="31"/>
        <end position="104"/>
    </location>
</feature>
<dbReference type="EMBL" id="BAABRI010000004">
    <property type="protein sequence ID" value="GAA5481662.1"/>
    <property type="molecule type" value="Genomic_DNA"/>
</dbReference>
<dbReference type="RefSeq" id="WP_353565812.1">
    <property type="nucleotide sequence ID" value="NZ_BAABRI010000004.1"/>
</dbReference>
<reference evidence="11 12" key="1">
    <citation type="submission" date="2024-02" db="EMBL/GenBank/DDBJ databases">
        <title>Haloferula sargassicola NBRC 104335.</title>
        <authorList>
            <person name="Ichikawa N."/>
            <person name="Katano-Makiyama Y."/>
            <person name="Hidaka K."/>
        </authorList>
    </citation>
    <scope>NUCLEOTIDE SEQUENCE [LARGE SCALE GENOMIC DNA]</scope>
    <source>
        <strain evidence="11 12">NBRC 104335</strain>
    </source>
</reference>
<keyword evidence="12" id="KW-1185">Reference proteome</keyword>
<evidence type="ECO:0000256" key="8">
    <source>
        <dbReference type="NCBIfam" id="TIGR03303"/>
    </source>
</evidence>
<dbReference type="Gene3D" id="3.10.20.310">
    <property type="entry name" value="membrane protein fhac"/>
    <property type="match status" value="5"/>
</dbReference>
<protein>
    <recommendedName>
        <fullName evidence="8">Outer membrane protein assembly factor BamA</fullName>
    </recommendedName>
</protein>
<proteinExistence type="predicted"/>
<dbReference type="PIRSF" id="PIRSF006076">
    <property type="entry name" value="OM_assembly_OMP85"/>
    <property type="match status" value="1"/>
</dbReference>
<feature type="chain" id="PRO_5045160227" description="Outer membrane protein assembly factor BamA" evidence="9">
    <location>
        <begin position="26"/>
        <end position="776"/>
    </location>
</feature>
<organism evidence="11 12">
    <name type="scientific">Haloferula sargassicola</name>
    <dbReference type="NCBI Taxonomy" id="490096"/>
    <lineage>
        <taxon>Bacteria</taxon>
        <taxon>Pseudomonadati</taxon>
        <taxon>Verrucomicrobiota</taxon>
        <taxon>Verrucomicrobiia</taxon>
        <taxon>Verrucomicrobiales</taxon>
        <taxon>Verrucomicrobiaceae</taxon>
        <taxon>Haloferula</taxon>
    </lineage>
</organism>
<name>A0ABP9UJU4_9BACT</name>
<evidence type="ECO:0000259" key="10">
    <source>
        <dbReference type="PROSITE" id="PS51779"/>
    </source>
</evidence>
<gene>
    <name evidence="11" type="primary">bamA_1</name>
    <name evidence="11" type="ORF">Hsar01_00873</name>
</gene>
<evidence type="ECO:0000256" key="6">
    <source>
        <dbReference type="ARBA" id="ARBA00023136"/>
    </source>
</evidence>
<feature type="domain" description="POTRA" evidence="10">
    <location>
        <begin position="356"/>
        <end position="430"/>
    </location>
</feature>
<sequence>MVRVAGRVIGLLAAVWVTSFGTAAAQDFEGQKVVGVDFRYEGPKTVDEERLRNFVQLAPGTTYRTDTIDNDIKTLYESGFVDDVRVLAEPVGGGVRVVYAVTPRAGVDAIGFVGNSVFSDNKLAKASKMTAGGALSDQAILDARRNLEQYYMDAGYPDVQISHRIQPSPSGTGSELIFVIDEGVKNEIRDIRFEGNSTFDDRTLRRQMKVKEKGLFAFFTKSGRFEVDQLDDDLEAVLDYYRTKGYLRASSPGVRREPVGDGRVDLVIPINEGEKYTVKGVGFGRMSVFTEEELYPALTLNGGDAYNSKKMRADMTTIRSYYGSRGYADATVTPDIRDAGPNQVNVIYRVSEGKRFRVGNVNIQGNTKTQDRVIRREVPLKPDDYFNSVELDTTKSRLEGLQYFRSVQVDSSPSARGGGYRDVDILVEEGKTGSVSAGVGFSSIDNVVGFVNLEQSNFDIRNPWNFTGGGQRFAMNLRIGSERSDFSVSLVEPWFMGRQLAVGGELFYRDSQYYSDAYEQTNIGAAINVRKPLTEHTYFTAEYRIEKVEIDLENAVYTASAASVAGGGPASLLIPEAGDYIRSAVSAHWIYDTRDALIETRSGSKVDVGLDVAGTFLGGDVDIIGGSLRGQKFWNLKWDSILSVNGELAAVDATSGNVPIFDRLFLGGARTLRGFDFRDVGPRDPVTGEVVGGTSLGYGQVEYTVPIIDNVRVAAFYDVGFVNSATELYHDVGVGVRLRLPVSPVPIALDYAVPVRSPDPRADQGGRFNFSLSYEY</sequence>
<accession>A0ABP9UJU4</accession>
<evidence type="ECO:0000313" key="11">
    <source>
        <dbReference type="EMBL" id="GAA5481662.1"/>
    </source>
</evidence>
<dbReference type="NCBIfam" id="TIGR03303">
    <property type="entry name" value="OM_YaeT"/>
    <property type="match status" value="1"/>
</dbReference>
<feature type="domain" description="POTRA" evidence="10">
    <location>
        <begin position="186"/>
        <end position="273"/>
    </location>
</feature>